<keyword evidence="3" id="KW-1185">Reference proteome</keyword>
<dbReference type="SUPFAM" id="SSF109604">
    <property type="entry name" value="HD-domain/PDEase-like"/>
    <property type="match status" value="1"/>
</dbReference>
<sequence>MTNFFEFKKNKELEKKLDKFLKPEVFRDPIYGYIYFDYVFLKKIVDTSVMQRLRRIKQLGCVNIVYHGAEHSRFTHSLGVYELARKFLETNSFFLNNKIHLRTKLLLLTSSLLHDVGHGAYSHVFENIFKTKHEDKSAQIIVSNYEIISILNEIDEEFKHDVSSIIKKKGKFKLIEQLLSSQLDFDRLDYLKRDAFFVGVSYGFIDTDRLIRIIDIENNQVVFKQSGVSSIENYLISRYHMYHQVYYHPKVIGYSIILEKIFHRIQYLVNSKYAFDLESIISLFKKFIKNKNNINYYLEIDDFYINSLIFYFKNEKDLILSNLCKDFLNRNIWSFSDKNDIFNKKSKILNSFKNEEEIFYYTQEKKITPNTYCENKKNFGEQILIYNLDKNKKNKIQKLSKKSFFINCLIQNKKKNFKFFYRKQ</sequence>
<dbReference type="InterPro" id="IPR006674">
    <property type="entry name" value="HD_domain"/>
</dbReference>
<dbReference type="PANTHER" id="PTHR11373">
    <property type="entry name" value="DEOXYNUCLEOSIDE TRIPHOSPHATE TRIPHOSPHOHYDROLASE"/>
    <property type="match status" value="1"/>
</dbReference>
<dbReference type="PANTHER" id="PTHR11373:SF4">
    <property type="entry name" value="DEOXYNUCLEOSIDE TRIPHOSPHATE TRIPHOSPHOHYDROLASE SAMHD1"/>
    <property type="match status" value="1"/>
</dbReference>
<evidence type="ECO:0000313" key="3">
    <source>
        <dbReference type="Proteomes" id="UP001210120"/>
    </source>
</evidence>
<protein>
    <submittedName>
        <fullName evidence="2">HD domain-containing protein</fullName>
    </submittedName>
</protein>
<name>A0ABY7M2F1_9MOLU</name>
<dbReference type="SMART" id="SM00471">
    <property type="entry name" value="HDc"/>
    <property type="match status" value="1"/>
</dbReference>
<evidence type="ECO:0000313" key="2">
    <source>
        <dbReference type="EMBL" id="WBL31512.1"/>
    </source>
</evidence>
<dbReference type="Proteomes" id="UP001210120">
    <property type="component" value="Chromosome"/>
</dbReference>
<dbReference type="InterPro" id="IPR003607">
    <property type="entry name" value="HD/PDEase_dom"/>
</dbReference>
<dbReference type="InterPro" id="IPR050135">
    <property type="entry name" value="dGTPase-like"/>
</dbReference>
<feature type="domain" description="HD/PDEase" evidence="1">
    <location>
        <begin position="69"/>
        <end position="200"/>
    </location>
</feature>
<accession>A0ABY7M2F1</accession>
<dbReference type="Pfam" id="PF19276">
    <property type="entry name" value="HD_assoc_2"/>
    <property type="match status" value="1"/>
</dbReference>
<dbReference type="InterPro" id="IPR045509">
    <property type="entry name" value="HD_assoc_2"/>
</dbReference>
<reference evidence="2" key="1">
    <citation type="submission" date="2022-12" db="EMBL/GenBank/DDBJ databases">
        <title>Genomic Characterization of Candidatus Phytoplasma sacchari in China.</title>
        <authorList>
            <person name="Zhang R.-Y."/>
        </authorList>
    </citation>
    <scope>NUCLEOTIDE SEQUENCE [LARGE SCALE GENOMIC DNA]</scope>
    <source>
        <strain evidence="2">SCWL1</strain>
    </source>
</reference>
<dbReference type="Gene3D" id="1.10.3210.10">
    <property type="entry name" value="Hypothetical protein af1432"/>
    <property type="match status" value="1"/>
</dbReference>
<dbReference type="EMBL" id="CP115156">
    <property type="protein sequence ID" value="WBL31512.1"/>
    <property type="molecule type" value="Genomic_DNA"/>
</dbReference>
<gene>
    <name evidence="2" type="ORF">O7R10_00395</name>
</gene>
<dbReference type="CDD" id="cd00077">
    <property type="entry name" value="HDc"/>
    <property type="match status" value="1"/>
</dbReference>
<dbReference type="Pfam" id="PF01966">
    <property type="entry name" value="HD"/>
    <property type="match status" value="1"/>
</dbReference>
<proteinExistence type="predicted"/>
<evidence type="ECO:0000259" key="1">
    <source>
        <dbReference type="SMART" id="SM00471"/>
    </source>
</evidence>
<organism evidence="2 3">
    <name type="scientific">Candidatus Phytoplasma sacchari</name>
    <dbReference type="NCBI Taxonomy" id="2609813"/>
    <lineage>
        <taxon>Bacteria</taxon>
        <taxon>Bacillati</taxon>
        <taxon>Mycoplasmatota</taxon>
        <taxon>Mollicutes</taxon>
        <taxon>Acholeplasmatales</taxon>
        <taxon>Acholeplasmataceae</taxon>
        <taxon>Candidatus Phytoplasma</taxon>
        <taxon>16SrXI (Rice yellow dwarf group)</taxon>
    </lineage>
</organism>